<dbReference type="Pfam" id="PF02837">
    <property type="entry name" value="Glyco_hydro_2_N"/>
    <property type="match status" value="1"/>
</dbReference>
<dbReference type="SUPFAM" id="SSF49785">
    <property type="entry name" value="Galactose-binding domain-like"/>
    <property type="match status" value="1"/>
</dbReference>
<dbReference type="InterPro" id="IPR017853">
    <property type="entry name" value="GH"/>
</dbReference>
<dbReference type="PANTHER" id="PTHR42732">
    <property type="entry name" value="BETA-GALACTOSIDASE"/>
    <property type="match status" value="1"/>
</dbReference>
<gene>
    <name evidence="6" type="ORF">WJX75_007411</name>
</gene>
<evidence type="ECO:0000256" key="1">
    <source>
        <dbReference type="ARBA" id="ARBA00007401"/>
    </source>
</evidence>
<reference evidence="6 7" key="1">
    <citation type="journal article" date="2024" name="Nat. Commun.">
        <title>Phylogenomics reveals the evolutionary origins of lichenization in chlorophyte algae.</title>
        <authorList>
            <person name="Puginier C."/>
            <person name="Libourel C."/>
            <person name="Otte J."/>
            <person name="Skaloud P."/>
            <person name="Haon M."/>
            <person name="Grisel S."/>
            <person name="Petersen M."/>
            <person name="Berrin J.G."/>
            <person name="Delaux P.M."/>
            <person name="Dal Grande F."/>
            <person name="Keller J."/>
        </authorList>
    </citation>
    <scope>NUCLEOTIDE SEQUENCE [LARGE SCALE GENOMIC DNA]</scope>
    <source>
        <strain evidence="6 7">SAG 216-7</strain>
    </source>
</reference>
<dbReference type="Proteomes" id="UP001491310">
    <property type="component" value="Unassembled WGS sequence"/>
</dbReference>
<organism evidence="6 7">
    <name type="scientific">Coccomyxa subellipsoidea</name>
    <dbReference type="NCBI Taxonomy" id="248742"/>
    <lineage>
        <taxon>Eukaryota</taxon>
        <taxon>Viridiplantae</taxon>
        <taxon>Chlorophyta</taxon>
        <taxon>core chlorophytes</taxon>
        <taxon>Trebouxiophyceae</taxon>
        <taxon>Trebouxiophyceae incertae sedis</taxon>
        <taxon>Coccomyxaceae</taxon>
        <taxon>Coccomyxa</taxon>
    </lineage>
</organism>
<evidence type="ECO:0000256" key="2">
    <source>
        <dbReference type="ARBA" id="ARBA00022801"/>
    </source>
</evidence>
<name>A0ABR2YVA9_9CHLO</name>
<proteinExistence type="inferred from homology"/>
<comment type="similarity">
    <text evidence="1">Belongs to the glycosyl hydrolase 2 family.</text>
</comment>
<feature type="signal peptide" evidence="4">
    <location>
        <begin position="1"/>
        <end position="23"/>
    </location>
</feature>
<sequence length="701" mass="78247">MARRTCFSAAILLLLLSCTGISGRSAPAPAPSSFELAPAPAPAPAPEKQCDCNPSVMALSGKCVPFRLASKWACNVDPNAPLPFYPRPQMTRGNNDTWVSLNGIWEWEPSVSWEEGQPPFNRTLDHKIVVPYPVRSDLSGVVAPYNVGVSRMWYRRNLKLPSSWQNLHNASRTLLHFGGVDWECEVWLNKVAFPVHQGGYDKFNVDITDALKKGKNGVHELIVRVYDPTDSAHIPLGKQRRNPAPMNIWYTGTEGIWQSVWLERVPNAFISRLDMIPDVDAQRLRVTVQGNMAALGLPVQVTAFEAGKKVSTAVGVMGSAFNLSVPNPRLWWPRNLGEPFNYDIEVSLYAATNSTAPNSAAAAKSVANFATQEPLDTVKGYFGMRKGSLAKLPNDGPLFIHLNNKAVVQVGLLDQGFWPDGLHTAPTDEALCYDMQVAIETGFTTLRKHIKVEPDRWYSCADRLGILVWQDMPVMYWEDPFNSGISYRAPKEKAQHQHELQRMVEEHQSFPSIVQYYTFNEGWGQYDTQRIVQFAHAQDPSRLWGPTSGWVDPQDQTFGLGSVFEHYSGYVGDIRDDHAYPGPYSSGSTETRASVNGEYGGLCMYSEGHSWNTRDQSILSQNDGRGMDNSTMLQARFIELLHDMRKLVKASTGLSGAIYTQMADVESEVNGILTYDRKVLKFDNPALVREEIKKVLNALED</sequence>
<accession>A0ABR2YVA9</accession>
<dbReference type="InterPro" id="IPR051913">
    <property type="entry name" value="GH2_Domain-Containing"/>
</dbReference>
<keyword evidence="4" id="KW-0732">Signal</keyword>
<evidence type="ECO:0000256" key="3">
    <source>
        <dbReference type="ARBA" id="ARBA00023295"/>
    </source>
</evidence>
<feature type="chain" id="PRO_5047522352" description="Glycosyl hydrolases family 2 sugar binding domain-containing protein" evidence="4">
    <location>
        <begin position="24"/>
        <end position="701"/>
    </location>
</feature>
<dbReference type="InterPro" id="IPR013783">
    <property type="entry name" value="Ig-like_fold"/>
</dbReference>
<feature type="domain" description="Glycosyl hydrolases family 2 sugar binding" evidence="5">
    <location>
        <begin position="150"/>
        <end position="249"/>
    </location>
</feature>
<comment type="caution">
    <text evidence="6">The sequence shown here is derived from an EMBL/GenBank/DDBJ whole genome shotgun (WGS) entry which is preliminary data.</text>
</comment>
<protein>
    <recommendedName>
        <fullName evidence="5">Glycosyl hydrolases family 2 sugar binding domain-containing protein</fullName>
    </recommendedName>
</protein>
<dbReference type="Gene3D" id="3.20.20.80">
    <property type="entry name" value="Glycosidases"/>
    <property type="match status" value="1"/>
</dbReference>
<evidence type="ECO:0000313" key="7">
    <source>
        <dbReference type="Proteomes" id="UP001491310"/>
    </source>
</evidence>
<evidence type="ECO:0000256" key="4">
    <source>
        <dbReference type="SAM" id="SignalP"/>
    </source>
</evidence>
<dbReference type="InterPro" id="IPR006104">
    <property type="entry name" value="Glyco_hydro_2_N"/>
</dbReference>
<evidence type="ECO:0000313" key="6">
    <source>
        <dbReference type="EMBL" id="KAK9915310.1"/>
    </source>
</evidence>
<dbReference type="Gene3D" id="2.60.120.260">
    <property type="entry name" value="Galactose-binding domain-like"/>
    <property type="match status" value="1"/>
</dbReference>
<evidence type="ECO:0000259" key="5">
    <source>
        <dbReference type="Pfam" id="PF02837"/>
    </source>
</evidence>
<dbReference type="EMBL" id="JALJOT010000005">
    <property type="protein sequence ID" value="KAK9915310.1"/>
    <property type="molecule type" value="Genomic_DNA"/>
</dbReference>
<keyword evidence="7" id="KW-1185">Reference proteome</keyword>
<dbReference type="Gene3D" id="2.60.40.10">
    <property type="entry name" value="Immunoglobulins"/>
    <property type="match status" value="1"/>
</dbReference>
<keyword evidence="2" id="KW-0378">Hydrolase</keyword>
<dbReference type="PROSITE" id="PS51257">
    <property type="entry name" value="PROKAR_LIPOPROTEIN"/>
    <property type="match status" value="1"/>
</dbReference>
<keyword evidence="3" id="KW-0326">Glycosidase</keyword>
<dbReference type="InterPro" id="IPR008979">
    <property type="entry name" value="Galactose-bd-like_sf"/>
</dbReference>
<dbReference type="InterPro" id="IPR036156">
    <property type="entry name" value="Beta-gal/glucu_dom_sf"/>
</dbReference>
<dbReference type="PANTHER" id="PTHR42732:SF2">
    <property type="entry name" value="BETA-MANNOSIDASE"/>
    <property type="match status" value="1"/>
</dbReference>
<dbReference type="SUPFAM" id="SSF49303">
    <property type="entry name" value="beta-Galactosidase/glucuronidase domain"/>
    <property type="match status" value="1"/>
</dbReference>
<dbReference type="SUPFAM" id="SSF51445">
    <property type="entry name" value="(Trans)glycosidases"/>
    <property type="match status" value="1"/>
</dbReference>